<keyword evidence="1" id="KW-0175">Coiled coil</keyword>
<dbReference type="EMBL" id="MN750571">
    <property type="protein sequence ID" value="QNN89470.1"/>
    <property type="molecule type" value="Genomic_DNA"/>
</dbReference>
<name>A0A7G9U8N9_GVPB</name>
<accession>A0A7G9U8N9</accession>
<proteinExistence type="predicted"/>
<evidence type="ECO:0000313" key="2">
    <source>
        <dbReference type="EMBL" id="QNN89470.1"/>
    </source>
</evidence>
<reference evidence="2" key="1">
    <citation type="submission" date="2019-11" db="EMBL/GenBank/DDBJ databases">
        <title>Studies on the baculoviruses infecting the caterpillars, Spilarctia obliqua Walker (Erebidae) and Pieris brassicae Linn. (Pieridae) (Insecta: Lepidoptera).</title>
        <authorList>
            <person name="Paul S."/>
            <person name="Arumugaperumal A."/>
            <person name="Sathiya Balasingh Thangapandi E.J.J."/>
            <person name="Sarjubala Devi H."/>
            <person name="Johnson T."/>
            <person name="Maisnam S."/>
            <person name="Krishnavel S."/>
            <person name="Soman Syamala S."/>
            <person name="Ramamoorthy S."/>
            <person name="Karthikeyan R."/>
            <person name="Subburaman C."/>
            <person name="Jeyaprakash R."/>
            <person name="Azhaguchamy M."/>
            <person name="Ramaiyer V."/>
            <person name="Sivasubramaniam S."/>
        </authorList>
    </citation>
    <scope>NUCLEOTIDE SEQUENCE</scope>
    <source>
        <strain evidence="2">Manipur</strain>
    </source>
</reference>
<evidence type="ECO:0000256" key="1">
    <source>
        <dbReference type="SAM" id="Coils"/>
    </source>
</evidence>
<organismHost>
    <name type="scientific">Pieris brassicae</name>
    <name type="common">White butterfly</name>
    <name type="synonym">Large white butterfly</name>
    <dbReference type="NCBI Taxonomy" id="7116"/>
</organismHost>
<sequence length="115" mass="13313">MGLIGRTFGLNVVTEQKIENALQQLTDNLQKMHQSLNCSKSTNLTPMANFEQCIDEIKKRLAEYQDNVYSAAKIVKLKNLKLKRNVTTPKNHKKLLFGDCQKFKVQYRNSIGKYY</sequence>
<feature type="coiled-coil region" evidence="1">
    <location>
        <begin position="15"/>
        <end position="67"/>
    </location>
</feature>
<organism evidence="2">
    <name type="scientific">Pieris brassicae granulosis virus</name>
    <name type="common">PbGV</name>
    <name type="synonym">Pieris brassicae granulovirus</name>
    <dbReference type="NCBI Taxonomy" id="10465"/>
    <lineage>
        <taxon>Viruses</taxon>
        <taxon>Viruses incertae sedis</taxon>
        <taxon>Naldaviricetes</taxon>
        <taxon>Lefavirales</taxon>
        <taxon>Baculoviridae</taxon>
        <taxon>Betabaculovirus</taxon>
        <taxon>Betabaculovirus arrapae</taxon>
    </lineage>
</organism>
<protein>
    <submittedName>
        <fullName evidence="2">Uncharacterized protein</fullName>
    </submittedName>
</protein>